<evidence type="ECO:0000256" key="4">
    <source>
        <dbReference type="ARBA" id="ARBA00023237"/>
    </source>
</evidence>
<evidence type="ECO:0000256" key="2">
    <source>
        <dbReference type="ARBA" id="ARBA00022729"/>
    </source>
</evidence>
<dbReference type="PANTHER" id="PTHR34001">
    <property type="entry name" value="BLL7405 PROTEIN"/>
    <property type="match status" value="1"/>
</dbReference>
<evidence type="ECO:0000259" key="7">
    <source>
        <dbReference type="Pfam" id="PF13505"/>
    </source>
</evidence>
<evidence type="ECO:0000256" key="6">
    <source>
        <dbReference type="SAM" id="SignalP"/>
    </source>
</evidence>
<name>A0ABT1LG93_9HYPH</name>
<dbReference type="InterPro" id="IPR051692">
    <property type="entry name" value="OMP-like"/>
</dbReference>
<comment type="subcellular location">
    <subcellularLocation>
        <location evidence="1">Cell outer membrane</location>
    </subcellularLocation>
</comment>
<dbReference type="PANTHER" id="PTHR34001:SF3">
    <property type="entry name" value="BLL7405 PROTEIN"/>
    <property type="match status" value="1"/>
</dbReference>
<feature type="chain" id="PRO_5046153113" evidence="6">
    <location>
        <begin position="22"/>
        <end position="255"/>
    </location>
</feature>
<feature type="signal peptide" evidence="6">
    <location>
        <begin position="1"/>
        <end position="21"/>
    </location>
</feature>
<sequence length="255" mass="26640">MNKTFLTAAGVLSAAFTPAIAADLPVRTAPAAPVMTLAPYNWTGFYAGVNAGFVSADTSGTGYNPGGPTGACWSFDCSFSTSDSTTGVLLGGQLGYNFQSGAFVFGVEGDLGWTNANSSGVTQTYTYAKTGLDALGTLRLRLGYAFDRVLVYGTGGLAFGNLSNKYTDTYWFGPSGSYSPAKNDGWQVGWTLGAGVEYAINNNWTVKAEGLYYAFDKTSGVATSSSGIDTYTGGMRSDTNGWVGRIGLNYRFGGL</sequence>
<dbReference type="Pfam" id="PF13505">
    <property type="entry name" value="OMP_b-brl"/>
    <property type="match status" value="1"/>
</dbReference>
<evidence type="ECO:0000256" key="5">
    <source>
        <dbReference type="ARBA" id="ARBA00038306"/>
    </source>
</evidence>
<evidence type="ECO:0000313" key="9">
    <source>
        <dbReference type="Proteomes" id="UP001205890"/>
    </source>
</evidence>
<keyword evidence="3" id="KW-0472">Membrane</keyword>
<dbReference type="InterPro" id="IPR027385">
    <property type="entry name" value="Beta-barrel_OMP"/>
</dbReference>
<keyword evidence="4" id="KW-0998">Cell outer membrane</keyword>
<organism evidence="8 9">
    <name type="scientific">Alsobacter ponti</name>
    <dbReference type="NCBI Taxonomy" id="2962936"/>
    <lineage>
        <taxon>Bacteria</taxon>
        <taxon>Pseudomonadati</taxon>
        <taxon>Pseudomonadota</taxon>
        <taxon>Alphaproteobacteria</taxon>
        <taxon>Hyphomicrobiales</taxon>
        <taxon>Alsobacteraceae</taxon>
        <taxon>Alsobacter</taxon>
    </lineage>
</organism>
<protein>
    <submittedName>
        <fullName evidence="8">Porin family protein</fullName>
    </submittedName>
</protein>
<accession>A0ABT1LG93</accession>
<dbReference type="InterPro" id="IPR011250">
    <property type="entry name" value="OMP/PagP_B-barrel"/>
</dbReference>
<dbReference type="SUPFAM" id="SSF56925">
    <property type="entry name" value="OMPA-like"/>
    <property type="match status" value="1"/>
</dbReference>
<dbReference type="RefSeq" id="WP_254744419.1">
    <property type="nucleotide sequence ID" value="NZ_JANCLU010000017.1"/>
</dbReference>
<evidence type="ECO:0000313" key="8">
    <source>
        <dbReference type="EMBL" id="MCP8940091.1"/>
    </source>
</evidence>
<gene>
    <name evidence="8" type="ORF">NK718_16310</name>
</gene>
<dbReference type="Gene3D" id="2.40.160.20">
    <property type="match status" value="1"/>
</dbReference>
<evidence type="ECO:0000256" key="3">
    <source>
        <dbReference type="ARBA" id="ARBA00023136"/>
    </source>
</evidence>
<dbReference type="Proteomes" id="UP001205890">
    <property type="component" value="Unassembled WGS sequence"/>
</dbReference>
<comment type="similarity">
    <text evidence="5">Belongs to the Omp25/RopB family.</text>
</comment>
<reference evidence="8 9" key="1">
    <citation type="submission" date="2022-07" db="EMBL/GenBank/DDBJ databases">
        <authorList>
            <person name="Li W.-J."/>
            <person name="Deng Q.-Q."/>
        </authorList>
    </citation>
    <scope>NUCLEOTIDE SEQUENCE [LARGE SCALE GENOMIC DNA]</scope>
    <source>
        <strain evidence="8 9">SYSU M60028</strain>
    </source>
</reference>
<dbReference type="EMBL" id="JANCLU010000017">
    <property type="protein sequence ID" value="MCP8940091.1"/>
    <property type="molecule type" value="Genomic_DNA"/>
</dbReference>
<evidence type="ECO:0000256" key="1">
    <source>
        <dbReference type="ARBA" id="ARBA00004442"/>
    </source>
</evidence>
<comment type="caution">
    <text evidence="8">The sequence shown here is derived from an EMBL/GenBank/DDBJ whole genome shotgun (WGS) entry which is preliminary data.</text>
</comment>
<proteinExistence type="inferred from homology"/>
<keyword evidence="9" id="KW-1185">Reference proteome</keyword>
<feature type="domain" description="Outer membrane protein beta-barrel" evidence="7">
    <location>
        <begin position="30"/>
        <end position="233"/>
    </location>
</feature>
<keyword evidence="2 6" id="KW-0732">Signal</keyword>